<dbReference type="Proteomes" id="UP000075809">
    <property type="component" value="Unassembled WGS sequence"/>
</dbReference>
<evidence type="ECO:0008006" key="4">
    <source>
        <dbReference type="Google" id="ProtNLM"/>
    </source>
</evidence>
<sequence length="146" mass="15964">CRYCKKQGHTIEECRRKRYNDAQREAAGNGQGPSGHRETTPTDGQDEGGSERSRIATLNVKEFSHAPTVAVTAPELLHRTNFMIDTGAAPNVIKEKGLHPETVISHDDPLYLSGITSGRVKTLGGILGSDFLRDASNINLSERHVE</sequence>
<accession>A0A151WL81</accession>
<evidence type="ECO:0000313" key="2">
    <source>
        <dbReference type="EMBL" id="KYQ48642.1"/>
    </source>
</evidence>
<evidence type="ECO:0000256" key="1">
    <source>
        <dbReference type="SAM" id="MobiDB-lite"/>
    </source>
</evidence>
<feature type="region of interest" description="Disordered" evidence="1">
    <location>
        <begin position="23"/>
        <end position="53"/>
    </location>
</feature>
<organism evidence="2 3">
    <name type="scientific">Mycetomoellerius zeteki</name>
    <dbReference type="NCBI Taxonomy" id="64791"/>
    <lineage>
        <taxon>Eukaryota</taxon>
        <taxon>Metazoa</taxon>
        <taxon>Ecdysozoa</taxon>
        <taxon>Arthropoda</taxon>
        <taxon>Hexapoda</taxon>
        <taxon>Insecta</taxon>
        <taxon>Pterygota</taxon>
        <taxon>Neoptera</taxon>
        <taxon>Endopterygota</taxon>
        <taxon>Hymenoptera</taxon>
        <taxon>Apocrita</taxon>
        <taxon>Aculeata</taxon>
        <taxon>Formicoidea</taxon>
        <taxon>Formicidae</taxon>
        <taxon>Myrmicinae</taxon>
        <taxon>Mycetomoellerius</taxon>
    </lineage>
</organism>
<name>A0A151WL81_9HYME</name>
<feature type="non-terminal residue" evidence="2">
    <location>
        <position position="1"/>
    </location>
</feature>
<dbReference type="EMBL" id="KQ982968">
    <property type="protein sequence ID" value="KYQ48642.1"/>
    <property type="molecule type" value="Genomic_DNA"/>
</dbReference>
<keyword evidence="3" id="KW-1185">Reference proteome</keyword>
<dbReference type="AlphaFoldDB" id="A0A151WL81"/>
<proteinExistence type="predicted"/>
<evidence type="ECO:0000313" key="3">
    <source>
        <dbReference type="Proteomes" id="UP000075809"/>
    </source>
</evidence>
<protein>
    <recommendedName>
        <fullName evidence="4">Peptidase A2 domain-containing protein</fullName>
    </recommendedName>
</protein>
<reference evidence="2 3" key="1">
    <citation type="submission" date="2015-09" db="EMBL/GenBank/DDBJ databases">
        <title>Trachymyrmex zeteki WGS genome.</title>
        <authorList>
            <person name="Nygaard S."/>
            <person name="Hu H."/>
            <person name="Boomsma J."/>
            <person name="Zhang G."/>
        </authorList>
    </citation>
    <scope>NUCLEOTIDE SEQUENCE [LARGE SCALE GENOMIC DNA]</scope>
    <source>
        <strain evidence="2">Tzet28-1</strain>
        <tissue evidence="2">Whole body</tissue>
    </source>
</reference>
<gene>
    <name evidence="2" type="ORF">ALC60_12310</name>
</gene>